<organism evidence="2 3">
    <name type="scientific">Sparus aurata</name>
    <name type="common">Gilthead sea bream</name>
    <dbReference type="NCBI Taxonomy" id="8175"/>
    <lineage>
        <taxon>Eukaryota</taxon>
        <taxon>Metazoa</taxon>
        <taxon>Chordata</taxon>
        <taxon>Craniata</taxon>
        <taxon>Vertebrata</taxon>
        <taxon>Euteleostomi</taxon>
        <taxon>Actinopterygii</taxon>
        <taxon>Neopterygii</taxon>
        <taxon>Teleostei</taxon>
        <taxon>Neoteleostei</taxon>
        <taxon>Acanthomorphata</taxon>
        <taxon>Eupercaria</taxon>
        <taxon>Spariformes</taxon>
        <taxon>Sparidae</taxon>
        <taxon>Sparus</taxon>
    </lineage>
</organism>
<dbReference type="CDD" id="cd01650">
    <property type="entry name" value="RT_nLTR_like"/>
    <property type="match status" value="1"/>
</dbReference>
<reference evidence="2" key="1">
    <citation type="submission" date="2021-04" db="EMBL/GenBank/DDBJ databases">
        <authorList>
            <consortium name="Wellcome Sanger Institute Data Sharing"/>
        </authorList>
    </citation>
    <scope>NUCLEOTIDE SEQUENCE [LARGE SCALE GENOMIC DNA]</scope>
</reference>
<evidence type="ECO:0000313" key="3">
    <source>
        <dbReference type="Proteomes" id="UP000472265"/>
    </source>
</evidence>
<dbReference type="PANTHER" id="PTHR19446">
    <property type="entry name" value="REVERSE TRANSCRIPTASES"/>
    <property type="match status" value="1"/>
</dbReference>
<reference evidence="2" key="2">
    <citation type="submission" date="2025-08" db="UniProtKB">
        <authorList>
            <consortium name="Ensembl"/>
        </authorList>
    </citation>
    <scope>IDENTIFICATION</scope>
</reference>
<evidence type="ECO:0000313" key="2">
    <source>
        <dbReference type="Ensembl" id="ENSSAUP00010038446.1"/>
    </source>
</evidence>
<dbReference type="InterPro" id="IPR000477">
    <property type="entry name" value="RT_dom"/>
</dbReference>
<dbReference type="PROSITE" id="PS50878">
    <property type="entry name" value="RT_POL"/>
    <property type="match status" value="1"/>
</dbReference>
<dbReference type="Proteomes" id="UP000472265">
    <property type="component" value="Chromosome 23"/>
</dbReference>
<proteinExistence type="predicted"/>
<dbReference type="InParanoid" id="A0A671WHQ0"/>
<feature type="domain" description="Reverse transcriptase" evidence="1">
    <location>
        <begin position="152"/>
        <end position="427"/>
    </location>
</feature>
<evidence type="ECO:0000259" key="1">
    <source>
        <dbReference type="PROSITE" id="PS50878"/>
    </source>
</evidence>
<dbReference type="Ensembl" id="ENSSAUT00010040529.1">
    <property type="protein sequence ID" value="ENSSAUP00010038446.1"/>
    <property type="gene ID" value="ENSSAUG00010016247.1"/>
</dbReference>
<dbReference type="SUPFAM" id="SSF56672">
    <property type="entry name" value="DNA/RNA polymerases"/>
    <property type="match status" value="1"/>
</dbReference>
<dbReference type="OMA" id="MWLFEEP"/>
<dbReference type="InterPro" id="IPR043502">
    <property type="entry name" value="DNA/RNA_pol_sf"/>
</dbReference>
<dbReference type="Pfam" id="PF00078">
    <property type="entry name" value="RVT_1"/>
    <property type="match status" value="1"/>
</dbReference>
<keyword evidence="3" id="KW-1185">Reference proteome</keyword>
<reference evidence="2" key="3">
    <citation type="submission" date="2025-09" db="UniProtKB">
        <authorList>
            <consortium name="Ensembl"/>
        </authorList>
    </citation>
    <scope>IDENTIFICATION</scope>
</reference>
<protein>
    <recommendedName>
        <fullName evidence="1">Reverse transcriptase domain-containing protein</fullName>
    </recommendedName>
</protein>
<accession>A0A671WHQ0</accession>
<sequence>MALSSFLQERVKGALVRSRYLKLKDMDAPSSFFFDLERSVAQRKQMTCLELPGGRVTTDPEEMRSHASDFYTNLFGRESCSMDSFRELLEGLPQLSQEERATLDGELTLEDLTTAVNQMATGRAPGIDGLSADFLQRFWNILGPDLHGVLSESFKTGTLPVSCQRAVLSLLPKKGDLALLKNWRPVALLCTDYKVLSRALSNRLKDALDRIVHRNQTYCVPDRTIMDNIFLVRDVIDVCNSYNVNLGIVSLDQEKAFDRVDHSFLFYALRAFGFGDSFLEWVGLLYRGAQCMVKMGAGLGRPIPVKRGIRQGCPISGQLYSLAIEPLLCKLRERLSGLSMPGSHSLGHPPHVVSAYADDINIFVTSQEDVQHLRETLDMFQNASSARVNWSKSEALLVGPWRDQVAPSLPGGLEWGREGLKVLGVYVGTKNFEKKNWEGVKEKVCARLSKWKWLLLQLSYRGRVLVTNGLVASTLWHKLMVLTPPKGLVDEIQRAILDFFWSGKHWVRAAALYLPVAEGGQGLINISAKVASFRLWTAQKLLYNCTPSWCDTARPLLRRAGRLGYDKQLFLLKLEDVDISGLTPFYTSVLQAWQVFKIERNKKETRGMWLFEEPLFFSDLLKSKTLQSASLRAKFREAGCTKLGHLLKTTATSVDAPRDNSNITSSRIINRVLEEVCAELPPPLRTFVEDRVNCEQWSEESEYGFPSVSVTPALGEWQQGGGQLLSSKTPHLDKFQDAGTKDLYQACVKVLNLSTLAGVRESRWAEFLGPDVSPKGSWRSLYKMPVEKRTADLQWRIVHGAIATNRYRLEHLFVECPRLAEMFLLIKGGLRDWGRFSVLLCLSLVQSIVRKERLCTPW</sequence>
<name>A0A671WHQ0_SPAAU</name>
<dbReference type="GeneTree" id="ENSGT00940000176278"/>
<dbReference type="AlphaFoldDB" id="A0A671WHQ0"/>